<dbReference type="WBParaSite" id="SCUD_0001233101-mRNA-1">
    <property type="protein sequence ID" value="SCUD_0001233101-mRNA-1"/>
    <property type="gene ID" value="SCUD_0001233101"/>
</dbReference>
<reference evidence="7" key="1">
    <citation type="submission" date="2016-06" db="UniProtKB">
        <authorList>
            <consortium name="WormBaseParasite"/>
        </authorList>
    </citation>
    <scope>IDENTIFICATION</scope>
</reference>
<evidence type="ECO:0000313" key="6">
    <source>
        <dbReference type="Proteomes" id="UP000279833"/>
    </source>
</evidence>
<dbReference type="InterPro" id="IPR036906">
    <property type="entry name" value="ATPase_V1_fsu_sf"/>
</dbReference>
<comment type="similarity">
    <text evidence="1">Belongs to the V-ATPase F subunit family.</text>
</comment>
<dbReference type="InterPro" id="IPR005772">
    <property type="entry name" value="ATPase_V1-cplx_fsu_euk"/>
</dbReference>
<dbReference type="Gene3D" id="3.40.50.10580">
    <property type="entry name" value="ATPase, V1 complex, subunit F"/>
    <property type="match status" value="1"/>
</dbReference>
<accession>A0A183KBE0</accession>
<dbReference type="InterPro" id="IPR008218">
    <property type="entry name" value="ATPase_V1-cplx_f_g_su"/>
</dbReference>
<dbReference type="AlphaFoldDB" id="A0A183KBE0"/>
<dbReference type="NCBIfam" id="TIGR01101">
    <property type="entry name" value="V_ATP_synt_F"/>
    <property type="match status" value="1"/>
</dbReference>
<dbReference type="GO" id="GO:0046961">
    <property type="term" value="F:proton-transporting ATPase activity, rotational mechanism"/>
    <property type="evidence" value="ECO:0007669"/>
    <property type="project" value="InterPro"/>
</dbReference>
<keyword evidence="2" id="KW-0813">Transport</keyword>
<keyword evidence="6" id="KW-1185">Reference proteome</keyword>
<dbReference type="PANTHER" id="PTHR13861">
    <property type="entry name" value="VACUOLAR ATP SYNTHASE SUBUNIT F"/>
    <property type="match status" value="1"/>
</dbReference>
<dbReference type="STRING" id="6186.A0A183KBE0"/>
<dbReference type="PANTHER" id="PTHR13861:SF2">
    <property type="entry name" value="V-TYPE PROTON ATPASE SUBUNIT F"/>
    <property type="match status" value="1"/>
</dbReference>
<evidence type="ECO:0000313" key="5">
    <source>
        <dbReference type="EMBL" id="VDP48373.1"/>
    </source>
</evidence>
<dbReference type="SUPFAM" id="SSF159468">
    <property type="entry name" value="AtpF-like"/>
    <property type="match status" value="1"/>
</dbReference>
<gene>
    <name evidence="5" type="ORF">SCUD_LOCUS12328</name>
</gene>
<dbReference type="FunFam" id="3.40.50.10580:FF:000001">
    <property type="entry name" value="V-type proton ATPase subunit F"/>
    <property type="match status" value="1"/>
</dbReference>
<proteinExistence type="inferred from homology"/>
<evidence type="ECO:0000256" key="2">
    <source>
        <dbReference type="ARBA" id="ARBA00022448"/>
    </source>
</evidence>
<dbReference type="GO" id="GO:0033180">
    <property type="term" value="C:proton-transporting V-type ATPase, V1 domain"/>
    <property type="evidence" value="ECO:0007669"/>
    <property type="project" value="InterPro"/>
</dbReference>
<sequence>MAVSAARGKLIAVIGDEDTCTGFLLSGTGEVDKNRRPNFFVVDKNTSLIDIEDVFRTFVGRDDIAIILIVQNVAEMIRHLIDSHNVAIPAILEIPNRDIPYDASKDTILKRAKGLFSAEDFQMSDCKPVSSKLDQNAKEFVPLADIKQRTLSEMKTVVEDVFNVPLGEVQAHMKKIKAIAELDVPQASHLVGEILAELTTKNVKRVSLGFRCFKDVRAYLPDTKGNGLEAGVLKSVKLMTQEVLSGSTLKSLMLSSENVLSDSTTSCRMSVESSDVLKEPMDLPIDHLFGLVVFLRYLITNLNASDDCESYVCIPPIEPCIDFCLLVNAVCELQLHFVRVGNSEVNETGLSLLDASCALLSETSWDSLLYQLFDGFSHGLMYFNSALASVNVRVLNGAWQRTCSLDDRENDPYQSSTDCTSASYLSMLINKCLSGMRTLLVEEQLPTKILRSTVLDLLMYASEMAAIQNTNCQNWTESHQVYEEIGSKLNLSDESLGELDGEQAADFEDFLIESGQLSKK</sequence>
<dbReference type="EMBL" id="UZAK01035041">
    <property type="protein sequence ID" value="VDP48373.1"/>
    <property type="molecule type" value="Genomic_DNA"/>
</dbReference>
<keyword evidence="4" id="KW-0406">Ion transport</keyword>
<organism evidence="7">
    <name type="scientific">Schistosoma curassoni</name>
    <dbReference type="NCBI Taxonomy" id="6186"/>
    <lineage>
        <taxon>Eukaryota</taxon>
        <taxon>Metazoa</taxon>
        <taxon>Spiralia</taxon>
        <taxon>Lophotrochozoa</taxon>
        <taxon>Platyhelminthes</taxon>
        <taxon>Trematoda</taxon>
        <taxon>Digenea</taxon>
        <taxon>Strigeidida</taxon>
        <taxon>Schistosomatoidea</taxon>
        <taxon>Schistosomatidae</taxon>
        <taxon>Schistosoma</taxon>
    </lineage>
</organism>
<evidence type="ECO:0000256" key="3">
    <source>
        <dbReference type="ARBA" id="ARBA00022781"/>
    </source>
</evidence>
<evidence type="ECO:0000313" key="7">
    <source>
        <dbReference type="WBParaSite" id="SCUD_0001233101-mRNA-1"/>
    </source>
</evidence>
<reference evidence="5 6" key="2">
    <citation type="submission" date="2018-11" db="EMBL/GenBank/DDBJ databases">
        <authorList>
            <consortium name="Pathogen Informatics"/>
        </authorList>
    </citation>
    <scope>NUCLEOTIDE SEQUENCE [LARGE SCALE GENOMIC DNA]</scope>
    <source>
        <strain evidence="5">Dakar</strain>
        <strain evidence="6">Dakar, Senegal</strain>
    </source>
</reference>
<protein>
    <submittedName>
        <fullName evidence="7">V-type proton ATPase subunit F</fullName>
    </submittedName>
</protein>
<dbReference type="Proteomes" id="UP000279833">
    <property type="component" value="Unassembled WGS sequence"/>
</dbReference>
<evidence type="ECO:0000256" key="4">
    <source>
        <dbReference type="ARBA" id="ARBA00023065"/>
    </source>
</evidence>
<dbReference type="Pfam" id="PF01990">
    <property type="entry name" value="ATP-synt_F"/>
    <property type="match status" value="1"/>
</dbReference>
<keyword evidence="3" id="KW-0375">Hydrogen ion transport</keyword>
<name>A0A183KBE0_9TREM</name>
<evidence type="ECO:0000256" key="1">
    <source>
        <dbReference type="ARBA" id="ARBA00010148"/>
    </source>
</evidence>